<evidence type="ECO:0000313" key="7">
    <source>
        <dbReference type="Proteomes" id="UP000193224"/>
    </source>
</evidence>
<evidence type="ECO:0000313" key="6">
    <source>
        <dbReference type="EMBL" id="SMC12781.1"/>
    </source>
</evidence>
<dbReference type="InterPro" id="IPR039424">
    <property type="entry name" value="SBP_5"/>
</dbReference>
<dbReference type="GO" id="GO:0043190">
    <property type="term" value="C:ATP-binding cassette (ABC) transporter complex"/>
    <property type="evidence" value="ECO:0007669"/>
    <property type="project" value="InterPro"/>
</dbReference>
<keyword evidence="3 4" id="KW-0732">Signal</keyword>
<dbReference type="CDD" id="cd08494">
    <property type="entry name" value="PBP2_NikA_DppA_OppA_like_6"/>
    <property type="match status" value="1"/>
</dbReference>
<keyword evidence="7" id="KW-1185">Reference proteome</keyword>
<dbReference type="SUPFAM" id="SSF53850">
    <property type="entry name" value="Periplasmic binding protein-like II"/>
    <property type="match status" value="1"/>
</dbReference>
<dbReference type="InterPro" id="IPR000914">
    <property type="entry name" value="SBP_5_dom"/>
</dbReference>
<dbReference type="PIRSF" id="PIRSF002741">
    <property type="entry name" value="MppA"/>
    <property type="match status" value="1"/>
</dbReference>
<evidence type="ECO:0000256" key="4">
    <source>
        <dbReference type="SAM" id="SignalP"/>
    </source>
</evidence>
<dbReference type="OrthoDB" id="9803988at2"/>
<dbReference type="PANTHER" id="PTHR30290:SF38">
    <property type="entry name" value="D,D-DIPEPTIDE-BINDING PERIPLASMIC PROTEIN DDPA-RELATED"/>
    <property type="match status" value="1"/>
</dbReference>
<dbReference type="RefSeq" id="WP_085800723.1">
    <property type="nucleotide sequence ID" value="NZ_FWXB01000009.1"/>
</dbReference>
<dbReference type="EMBL" id="FWXB01000009">
    <property type="protein sequence ID" value="SMC12781.1"/>
    <property type="molecule type" value="Genomic_DNA"/>
</dbReference>
<proteinExistence type="inferred from homology"/>
<dbReference type="Proteomes" id="UP000193224">
    <property type="component" value="Unassembled WGS sequence"/>
</dbReference>
<evidence type="ECO:0000256" key="2">
    <source>
        <dbReference type="ARBA" id="ARBA00005695"/>
    </source>
</evidence>
<evidence type="ECO:0000259" key="5">
    <source>
        <dbReference type="Pfam" id="PF00496"/>
    </source>
</evidence>
<dbReference type="GO" id="GO:1904680">
    <property type="term" value="F:peptide transmembrane transporter activity"/>
    <property type="evidence" value="ECO:0007669"/>
    <property type="project" value="TreeGrafter"/>
</dbReference>
<evidence type="ECO:0000256" key="3">
    <source>
        <dbReference type="ARBA" id="ARBA00022729"/>
    </source>
</evidence>
<sequence length="496" mass="54424">MSALRKVVLAGLVGLLTTPVQAEEGIVVGLSHEPPHLDPTGAAAGAIDQVLYANVFEGLTRVARDGSVRPGLAETWTVSASGKEYIFRLNAGITFHDGTEMDAGDVKFSFERAQDEALQNAQKAAFDIIKTVDVIGPLLIKITLKEPKGDFLFNLALGDAVIVAPESIGEIRQKPIGTGAFKFRSWVQGEQIELERNPDYWGEPAGLDHVTFRFISDPQQAFAAMMAQELDAFPNFPALENLTQFEADPKFQVLVGSTGAETILAINNKQEPFDDIRVRRAIAHAIDRKVLIRDATSGLAVPIGTHFPPYHPDYVDLLEKSPYDPALAAQLLEEAGFEDGFEVTLKLPPTEYASAGGDIIAEQLRAVGVETEIIHLGWPEWLEQVVGNSDFGLSIVSHPEPLDIRNYARPDYYFQYDDPVLQAVISGLNAETDRARRSEWLTAAQRLISEGYVNAYLFQEPFVTVADARLRGLWQNAPLKATDLTGVSWGEKALDE</sequence>
<dbReference type="Gene3D" id="3.10.105.10">
    <property type="entry name" value="Dipeptide-binding Protein, Domain 3"/>
    <property type="match status" value="1"/>
</dbReference>
<feature type="signal peptide" evidence="4">
    <location>
        <begin position="1"/>
        <end position="22"/>
    </location>
</feature>
<reference evidence="6 7" key="1">
    <citation type="submission" date="2017-03" db="EMBL/GenBank/DDBJ databases">
        <authorList>
            <person name="Afonso C.L."/>
            <person name="Miller P.J."/>
            <person name="Scott M.A."/>
            <person name="Spackman E."/>
            <person name="Goraichik I."/>
            <person name="Dimitrov K.M."/>
            <person name="Suarez D.L."/>
            <person name="Swayne D.E."/>
        </authorList>
    </citation>
    <scope>NUCLEOTIDE SEQUENCE [LARGE SCALE GENOMIC DNA]</scope>
    <source>
        <strain evidence="6 7">CECT 7745</strain>
    </source>
</reference>
<name>A0A1X7BT11_9RHOB</name>
<feature type="chain" id="PRO_5012123459" evidence="4">
    <location>
        <begin position="23"/>
        <end position="496"/>
    </location>
</feature>
<comment type="subcellular location">
    <subcellularLocation>
        <location evidence="1">Periplasm</location>
    </subcellularLocation>
</comment>
<organism evidence="6 7">
    <name type="scientific">Roseovarius aestuarii</name>
    <dbReference type="NCBI Taxonomy" id="475083"/>
    <lineage>
        <taxon>Bacteria</taxon>
        <taxon>Pseudomonadati</taxon>
        <taxon>Pseudomonadota</taxon>
        <taxon>Alphaproteobacteria</taxon>
        <taxon>Rhodobacterales</taxon>
        <taxon>Roseobacteraceae</taxon>
        <taxon>Roseovarius</taxon>
    </lineage>
</organism>
<protein>
    <submittedName>
        <fullName evidence="6">Glutathione-binding protein GsiB</fullName>
    </submittedName>
</protein>
<accession>A0A1X7BT11</accession>
<dbReference type="PANTHER" id="PTHR30290">
    <property type="entry name" value="PERIPLASMIC BINDING COMPONENT OF ABC TRANSPORTER"/>
    <property type="match status" value="1"/>
</dbReference>
<dbReference type="Pfam" id="PF00496">
    <property type="entry name" value="SBP_bac_5"/>
    <property type="match status" value="1"/>
</dbReference>
<dbReference type="GO" id="GO:0030288">
    <property type="term" value="C:outer membrane-bounded periplasmic space"/>
    <property type="evidence" value="ECO:0007669"/>
    <property type="project" value="UniProtKB-ARBA"/>
</dbReference>
<feature type="domain" description="Solute-binding protein family 5" evidence="5">
    <location>
        <begin position="68"/>
        <end position="395"/>
    </location>
</feature>
<dbReference type="GO" id="GO:0015833">
    <property type="term" value="P:peptide transport"/>
    <property type="evidence" value="ECO:0007669"/>
    <property type="project" value="TreeGrafter"/>
</dbReference>
<evidence type="ECO:0000256" key="1">
    <source>
        <dbReference type="ARBA" id="ARBA00004418"/>
    </source>
</evidence>
<dbReference type="AlphaFoldDB" id="A0A1X7BT11"/>
<gene>
    <name evidence="6" type="primary">gsiB_2</name>
    <name evidence="6" type="ORF">ROA7745_02613</name>
</gene>
<dbReference type="InterPro" id="IPR030678">
    <property type="entry name" value="Peptide/Ni-bd"/>
</dbReference>
<dbReference type="Gene3D" id="3.40.190.10">
    <property type="entry name" value="Periplasmic binding protein-like II"/>
    <property type="match status" value="1"/>
</dbReference>
<comment type="similarity">
    <text evidence="2">Belongs to the bacterial solute-binding protein 5 family.</text>
</comment>